<keyword evidence="4" id="KW-0963">Cytoplasm</keyword>
<feature type="domain" description="Ribosomal RNA small subunit methyltransferase E methyltransferase" evidence="12">
    <location>
        <begin position="83"/>
        <end position="247"/>
    </location>
</feature>
<dbReference type="GO" id="GO:0005737">
    <property type="term" value="C:cytoplasm"/>
    <property type="evidence" value="ECO:0007669"/>
    <property type="project" value="UniProtKB-SubCell"/>
</dbReference>
<gene>
    <name evidence="13" type="ORF">PGO_112560</name>
</gene>
<dbReference type="GO" id="GO:0070475">
    <property type="term" value="P:rRNA base methylation"/>
    <property type="evidence" value="ECO:0007669"/>
    <property type="project" value="TreeGrafter"/>
</dbReference>
<evidence type="ECO:0000256" key="8">
    <source>
        <dbReference type="ARBA" id="ARBA00022691"/>
    </source>
</evidence>
<evidence type="ECO:0000256" key="4">
    <source>
        <dbReference type="ARBA" id="ARBA00022490"/>
    </source>
</evidence>
<dbReference type="Pfam" id="PF04452">
    <property type="entry name" value="Methyltrans_RNA"/>
    <property type="match status" value="1"/>
</dbReference>
<evidence type="ECO:0000256" key="3">
    <source>
        <dbReference type="ARBA" id="ARBA00012328"/>
    </source>
</evidence>
<dbReference type="EC" id="2.1.1.193" evidence="3"/>
<evidence type="ECO:0000256" key="2">
    <source>
        <dbReference type="ARBA" id="ARBA00005528"/>
    </source>
</evidence>
<evidence type="ECO:0000256" key="11">
    <source>
        <dbReference type="SAM" id="MobiDB-lite"/>
    </source>
</evidence>
<dbReference type="OrthoDB" id="2021042at2759"/>
<evidence type="ECO:0000256" key="9">
    <source>
        <dbReference type="ARBA" id="ARBA00025699"/>
    </source>
</evidence>
<dbReference type="NCBIfam" id="TIGR00046">
    <property type="entry name" value="RsmE family RNA methyltransferase"/>
    <property type="match status" value="1"/>
</dbReference>
<keyword evidence="7" id="KW-0808">Transferase</keyword>
<comment type="similarity">
    <text evidence="2">Belongs to the RNA methyltransferase RsmE family.</text>
</comment>
<evidence type="ECO:0000313" key="13">
    <source>
        <dbReference type="EMBL" id="GAW81805.1"/>
    </source>
</evidence>
<dbReference type="InterPro" id="IPR029026">
    <property type="entry name" value="tRNA_m1G_MTases_N"/>
</dbReference>
<evidence type="ECO:0000313" key="14">
    <source>
        <dbReference type="Proteomes" id="UP000195521"/>
    </source>
</evidence>
<comment type="catalytic activity">
    <reaction evidence="10">
        <text>uridine(1498) in 16S rRNA + S-adenosyl-L-methionine = N(3)-methyluridine(1498) in 16S rRNA + S-adenosyl-L-homocysteine + H(+)</text>
        <dbReference type="Rhea" id="RHEA:42920"/>
        <dbReference type="Rhea" id="RHEA-COMP:10283"/>
        <dbReference type="Rhea" id="RHEA-COMP:10284"/>
        <dbReference type="ChEBI" id="CHEBI:15378"/>
        <dbReference type="ChEBI" id="CHEBI:57856"/>
        <dbReference type="ChEBI" id="CHEBI:59789"/>
        <dbReference type="ChEBI" id="CHEBI:65315"/>
        <dbReference type="ChEBI" id="CHEBI:74502"/>
        <dbReference type="EC" id="2.1.1.193"/>
    </reaction>
</comment>
<comment type="subcellular location">
    <subcellularLocation>
        <location evidence="1">Cytoplasm</location>
    </subcellularLocation>
</comment>
<keyword evidence="8" id="KW-0949">S-adenosyl-L-methionine</keyword>
<name>A0A1Y1JK64_PLAGO</name>
<dbReference type="EMBL" id="BDQF01000012">
    <property type="protein sequence ID" value="GAW81805.1"/>
    <property type="molecule type" value="Genomic_DNA"/>
</dbReference>
<comment type="function">
    <text evidence="9">Specifically methylates the N3 position of the uracil ring of uridine 1498 (m3U1498) in 16S rRNA. Acts on the fully assembled 30S ribosomal subunit.</text>
</comment>
<dbReference type="AlphaFoldDB" id="A0A1Y1JK64"/>
<evidence type="ECO:0000256" key="1">
    <source>
        <dbReference type="ARBA" id="ARBA00004496"/>
    </source>
</evidence>
<dbReference type="InterPro" id="IPR006700">
    <property type="entry name" value="RsmE"/>
</dbReference>
<comment type="caution">
    <text evidence="13">The sequence shown here is derived from an EMBL/GenBank/DDBJ whole genome shotgun (WGS) entry which is preliminary data.</text>
</comment>
<dbReference type="Gene3D" id="3.40.1280.10">
    <property type="match status" value="1"/>
</dbReference>
<dbReference type="Proteomes" id="UP000195521">
    <property type="component" value="Unassembled WGS sequence"/>
</dbReference>
<organism evidence="13 14">
    <name type="scientific">Plasmodium gonderi</name>
    <dbReference type="NCBI Taxonomy" id="77519"/>
    <lineage>
        <taxon>Eukaryota</taxon>
        <taxon>Sar</taxon>
        <taxon>Alveolata</taxon>
        <taxon>Apicomplexa</taxon>
        <taxon>Aconoidasida</taxon>
        <taxon>Haemosporida</taxon>
        <taxon>Plasmodiidae</taxon>
        <taxon>Plasmodium</taxon>
        <taxon>Plasmodium (Plasmodium)</taxon>
    </lineage>
</organism>
<dbReference type="GeneID" id="39748534"/>
<dbReference type="RefSeq" id="XP_028544394.1">
    <property type="nucleotide sequence ID" value="XM_028688593.1"/>
</dbReference>
<proteinExistence type="inferred from homology"/>
<evidence type="ECO:0000256" key="7">
    <source>
        <dbReference type="ARBA" id="ARBA00022679"/>
    </source>
</evidence>
<dbReference type="PANTHER" id="PTHR30027:SF3">
    <property type="entry name" value="16S RRNA (URACIL(1498)-N(3))-METHYLTRANSFERASE"/>
    <property type="match status" value="1"/>
</dbReference>
<evidence type="ECO:0000256" key="6">
    <source>
        <dbReference type="ARBA" id="ARBA00022603"/>
    </source>
</evidence>
<dbReference type="GO" id="GO:0070042">
    <property type="term" value="F:rRNA (uridine-N3-)-methyltransferase activity"/>
    <property type="evidence" value="ECO:0007669"/>
    <property type="project" value="TreeGrafter"/>
</dbReference>
<dbReference type="OMA" id="EQAMCTQ"/>
<reference evidence="14" key="1">
    <citation type="submission" date="2017-04" db="EMBL/GenBank/DDBJ databases">
        <title>Plasmodium gonderi genome.</title>
        <authorList>
            <person name="Arisue N."/>
            <person name="Honma H."/>
            <person name="Kawai S."/>
            <person name="Tougan T."/>
            <person name="Tanabe K."/>
            <person name="Horii T."/>
        </authorList>
    </citation>
    <scope>NUCLEOTIDE SEQUENCE [LARGE SCALE GENOMIC DNA]</scope>
    <source>
        <strain evidence="14">ATCC 30045</strain>
    </source>
</reference>
<dbReference type="SUPFAM" id="SSF75217">
    <property type="entry name" value="alpha/beta knot"/>
    <property type="match status" value="1"/>
</dbReference>
<evidence type="ECO:0000259" key="12">
    <source>
        <dbReference type="Pfam" id="PF04452"/>
    </source>
</evidence>
<accession>A0A1Y1JK64</accession>
<keyword evidence="5" id="KW-0698">rRNA processing</keyword>
<keyword evidence="14" id="KW-1185">Reference proteome</keyword>
<dbReference type="CDD" id="cd18084">
    <property type="entry name" value="RsmE-like"/>
    <property type="match status" value="1"/>
</dbReference>
<evidence type="ECO:0000256" key="5">
    <source>
        <dbReference type="ARBA" id="ARBA00022552"/>
    </source>
</evidence>
<sequence>MNLILIGLKSICKSEEGFFFFKTDERQTSHLKNILKVKLNQIVKVGVINKGKGEGIIIEQTNEFYTIKLLSAIHLQKSVDKYIPIDVVICIPRPKILNKFLQQLSSVGVKKIIIVFSDYANKSYESSKILKNAEIKYALQLGLEQAMCTQFPQIFIHYSFGSFFMNIQNYIDKNTIKLCAHTEIKKNPTTIEHDILRREHGKILLMIGCERGFSELEIYLIKKLQFRFFNLTERILKCETALLIIIGQLLLLTENISLRPNGCKMRRSSHDATDMNCLSSMSNISHQSACTNYDSHDTLPHKPASKKSLHEDTDENHLAANSEIEERIEHPDENEQISEIRNLLATEAFLPVQLVNKINNFMYSQVKKEIVENDPCNNEKKDVLEKNANDVDALLRSIHTLGDDKGCKENFQNIYLSLLLKKIKYKKKFFLSYGDEKNNVDEDGVFIYRTQRYVSKKKGGAS</sequence>
<evidence type="ECO:0000256" key="10">
    <source>
        <dbReference type="ARBA" id="ARBA00047944"/>
    </source>
</evidence>
<dbReference type="InterPro" id="IPR046886">
    <property type="entry name" value="RsmE_MTase_dom"/>
</dbReference>
<protein>
    <recommendedName>
        <fullName evidence="3">16S rRNA (uracil(1498)-N(3))-methyltransferase</fullName>
        <ecNumber evidence="3">2.1.1.193</ecNumber>
    </recommendedName>
</protein>
<dbReference type="InterPro" id="IPR029028">
    <property type="entry name" value="Alpha/beta_knot_MTases"/>
</dbReference>
<keyword evidence="6" id="KW-0489">Methyltransferase</keyword>
<dbReference type="PANTHER" id="PTHR30027">
    <property type="entry name" value="RIBOSOMAL RNA SMALL SUBUNIT METHYLTRANSFERASE E"/>
    <property type="match status" value="1"/>
</dbReference>
<feature type="region of interest" description="Disordered" evidence="11">
    <location>
        <begin position="292"/>
        <end position="315"/>
    </location>
</feature>